<reference evidence="2" key="1">
    <citation type="submission" date="2020-10" db="EMBL/GenBank/DDBJ databases">
        <authorList>
            <person name="Gilroy R."/>
        </authorList>
    </citation>
    <scope>NUCLEOTIDE SEQUENCE</scope>
    <source>
        <strain evidence="2">14508</strain>
    </source>
</reference>
<reference evidence="2" key="2">
    <citation type="journal article" date="2021" name="PeerJ">
        <title>Extensive microbial diversity within the chicken gut microbiome revealed by metagenomics and culture.</title>
        <authorList>
            <person name="Gilroy R."/>
            <person name="Ravi A."/>
            <person name="Getino M."/>
            <person name="Pursley I."/>
            <person name="Horton D.L."/>
            <person name="Alikhan N.F."/>
            <person name="Baker D."/>
            <person name="Gharbi K."/>
            <person name="Hall N."/>
            <person name="Watson M."/>
            <person name="Adriaenssens E.M."/>
            <person name="Foster-Nyarko E."/>
            <person name="Jarju S."/>
            <person name="Secka A."/>
            <person name="Antonio M."/>
            <person name="Oren A."/>
            <person name="Chaudhuri R.R."/>
            <person name="La Ragione R."/>
            <person name="Hildebrand F."/>
            <person name="Pallen M.J."/>
        </authorList>
    </citation>
    <scope>NUCLEOTIDE SEQUENCE</scope>
    <source>
        <strain evidence="2">14508</strain>
    </source>
</reference>
<comment type="caution">
    <text evidence="2">The sequence shown here is derived from an EMBL/GenBank/DDBJ whole genome shotgun (WGS) entry which is preliminary data.</text>
</comment>
<accession>A0A9D1KA99</accession>
<keyword evidence="1" id="KW-0812">Transmembrane</keyword>
<protein>
    <submittedName>
        <fullName evidence="2">Uncharacterized protein</fullName>
    </submittedName>
</protein>
<dbReference type="Proteomes" id="UP000886893">
    <property type="component" value="Unassembled WGS sequence"/>
</dbReference>
<dbReference type="AlphaFoldDB" id="A0A9D1KA99"/>
<proteinExistence type="predicted"/>
<feature type="transmembrane region" description="Helical" evidence="1">
    <location>
        <begin position="14"/>
        <end position="34"/>
    </location>
</feature>
<sequence>MTNNMIQFVEPGGLAGYIIVVLVVSALILIAWIIRKKAKIGTYTKEEEEQMKSNLDLLIQEEEVEEGKNYEDDV</sequence>
<dbReference type="EMBL" id="DVKI01000041">
    <property type="protein sequence ID" value="HIT17005.1"/>
    <property type="molecule type" value="Genomic_DNA"/>
</dbReference>
<name>A0A9D1KA99_9FIRM</name>
<evidence type="ECO:0000313" key="3">
    <source>
        <dbReference type="Proteomes" id="UP000886893"/>
    </source>
</evidence>
<evidence type="ECO:0000313" key="2">
    <source>
        <dbReference type="EMBL" id="HIT17005.1"/>
    </source>
</evidence>
<organism evidence="2 3">
    <name type="scientific">Candidatus Caccosoma faecigallinarum</name>
    <dbReference type="NCBI Taxonomy" id="2840720"/>
    <lineage>
        <taxon>Bacteria</taxon>
        <taxon>Bacillati</taxon>
        <taxon>Bacillota</taxon>
        <taxon>Bacillota incertae sedis</taxon>
        <taxon>Candidatus Caccosoma</taxon>
    </lineage>
</organism>
<evidence type="ECO:0000256" key="1">
    <source>
        <dbReference type="SAM" id="Phobius"/>
    </source>
</evidence>
<keyword evidence="1" id="KW-0472">Membrane</keyword>
<gene>
    <name evidence="2" type="ORF">IAD04_01320</name>
</gene>
<keyword evidence="1" id="KW-1133">Transmembrane helix</keyword>